<dbReference type="GO" id="GO:0055085">
    <property type="term" value="P:transmembrane transport"/>
    <property type="evidence" value="ECO:0007669"/>
    <property type="project" value="InterPro"/>
</dbReference>
<dbReference type="STRING" id="1123037.GCA_000425305_01392"/>
<organism evidence="4 5">
    <name type="scientific">Psychroserpens burtonensis</name>
    <dbReference type="NCBI Taxonomy" id="49278"/>
    <lineage>
        <taxon>Bacteria</taxon>
        <taxon>Pseudomonadati</taxon>
        <taxon>Bacteroidota</taxon>
        <taxon>Flavobacteriia</taxon>
        <taxon>Flavobacteriales</taxon>
        <taxon>Flavobacteriaceae</taxon>
        <taxon>Psychroserpens</taxon>
    </lineage>
</organism>
<keyword evidence="1" id="KW-0472">Membrane</keyword>
<comment type="caution">
    <text evidence="4">The sequence shown here is derived from an EMBL/GenBank/DDBJ whole genome shotgun (WGS) entry which is preliminary data.</text>
</comment>
<dbReference type="PANTHER" id="PTHR34978:SF3">
    <property type="entry name" value="SLR0241 PROTEIN"/>
    <property type="match status" value="1"/>
</dbReference>
<dbReference type="EMBL" id="VOSB01000004">
    <property type="protein sequence ID" value="TXE19376.1"/>
    <property type="molecule type" value="Genomic_DNA"/>
</dbReference>
<feature type="transmembrane region" description="Helical" evidence="1">
    <location>
        <begin position="99"/>
        <end position="119"/>
    </location>
</feature>
<evidence type="ECO:0000259" key="2">
    <source>
        <dbReference type="Pfam" id="PF03544"/>
    </source>
</evidence>
<keyword evidence="5" id="KW-1185">Reference proteome</keyword>
<feature type="transmembrane region" description="Helical" evidence="1">
    <location>
        <begin position="139"/>
        <end position="159"/>
    </location>
</feature>
<accession>A0A5C7BA97</accession>
<evidence type="ECO:0000313" key="4">
    <source>
        <dbReference type="EMBL" id="TXE19376.1"/>
    </source>
</evidence>
<evidence type="ECO:0008006" key="6">
    <source>
        <dbReference type="Google" id="ProtNLM"/>
    </source>
</evidence>
<dbReference type="RefSeq" id="WP_084142267.1">
    <property type="nucleotide sequence ID" value="NZ_VOSB01000004.1"/>
</dbReference>
<feature type="transmembrane region" description="Helical" evidence="1">
    <location>
        <begin position="6"/>
        <end position="22"/>
    </location>
</feature>
<feature type="transmembrane region" description="Helical" evidence="1">
    <location>
        <begin position="187"/>
        <end position="206"/>
    </location>
</feature>
<dbReference type="InterPro" id="IPR052173">
    <property type="entry name" value="Beta-lactam_resp_regulator"/>
</dbReference>
<protein>
    <recommendedName>
        <fullName evidence="6">BlaR1 peptidase M56</fullName>
    </recommendedName>
</protein>
<dbReference type="AlphaFoldDB" id="A0A5C7BA97"/>
<evidence type="ECO:0000256" key="1">
    <source>
        <dbReference type="SAM" id="Phobius"/>
    </source>
</evidence>
<proteinExistence type="predicted"/>
<reference evidence="4 5" key="1">
    <citation type="submission" date="2019-08" db="EMBL/GenBank/DDBJ databases">
        <title>Genome of Psychroserpens burtonensis ACAM 167.</title>
        <authorList>
            <person name="Bowman J.P."/>
        </authorList>
    </citation>
    <scope>NUCLEOTIDE SEQUENCE [LARGE SCALE GENOMIC DNA]</scope>
    <source>
        <strain evidence="4 5">ACAM 167</strain>
    </source>
</reference>
<evidence type="ECO:0000259" key="3">
    <source>
        <dbReference type="Pfam" id="PF05569"/>
    </source>
</evidence>
<dbReference type="Pfam" id="PF03544">
    <property type="entry name" value="TonB_C"/>
    <property type="match status" value="2"/>
</dbReference>
<feature type="domain" description="TonB C-terminal" evidence="2">
    <location>
        <begin position="554"/>
        <end position="614"/>
    </location>
</feature>
<keyword evidence="1" id="KW-1133">Transmembrane helix</keyword>
<feature type="domain" description="Peptidase M56" evidence="3">
    <location>
        <begin position="161"/>
        <end position="264"/>
    </location>
</feature>
<dbReference type="Pfam" id="PF05569">
    <property type="entry name" value="Peptidase_M56"/>
    <property type="match status" value="1"/>
</dbReference>
<dbReference type="Proteomes" id="UP000321938">
    <property type="component" value="Unassembled WGS sequence"/>
</dbReference>
<name>A0A5C7BA97_9FLAO</name>
<evidence type="ECO:0000313" key="5">
    <source>
        <dbReference type="Proteomes" id="UP000321938"/>
    </source>
</evidence>
<keyword evidence="1" id="KW-0812">Transmembrane</keyword>
<dbReference type="Gene3D" id="3.30.1150.10">
    <property type="match status" value="2"/>
</dbReference>
<dbReference type="CDD" id="cd07341">
    <property type="entry name" value="M56_BlaR1_MecR1_like"/>
    <property type="match status" value="1"/>
</dbReference>
<dbReference type="InterPro" id="IPR008756">
    <property type="entry name" value="Peptidase_M56"/>
</dbReference>
<sequence>MLHYIIQVVAFQLLFLIIYDLFLRKETFFNLNRFYLLSTAVLSLVIPFIKIDRIKEVIAKDFVISLPEVLIGGKSSQALSTIDPLIAMDAGINLEQEPIPIWNIILISGMCIATLLLVYKIIKLLLLVSNNPKRWRGKVLIVCLLNSTKAFSFFNYIFLGNRLTSKESTSILEHEMVHIKQKHSLDLLFFELLRVVFWFNPLVYIYQHRIATLHEYIADANSVKGQNKAEYYDNLLTQVFETQQFSFVNPFFKQSLIKKRILMLSKSKSNQINLIKYALLIPIVFTMLMYTSSYAQEKVEILKETINISDIQELTDEELFDKYFNEIVELVKNDTELEYLHDTYMSDSNKYILTRDKYYKQKALFKFIFSLEKDQTKLDEKILSDNKSETLNKLGEFKPYQQYLDFKKTQKAKYGWESTIKDGILRLVVDDLGNWTDEETKKFNNKFEFIDKDNFYNGLLVVSVDGRTKMLAHGTDSNVEENISKVDEVEVIEVEETIEVPFSIVDETPTFTFCEDLKTNEERKKCMSNHIAKHVNRFFNTNLADSLGLVGRQRINVIFKIDTEGDVIDVMARAPHPALEGEARRVIKTLPQFIPGKQKGIAVVVSYSLPILFQVQGDAVKQETSKTLEIDRATELKEEFKDADKVPFLALDKAPTAENCESQTTEKESKTCFSDFISQYVNKNFNTNVASKLGLVGKQRINVIFQIDKDGSIKNVKARAPHPDLEVEAKRVISSLPQFKPGEMNGKAVIVNYSLPILFQVQENKKN</sequence>
<dbReference type="OrthoDB" id="1522859at2"/>
<dbReference type="PANTHER" id="PTHR34978">
    <property type="entry name" value="POSSIBLE SENSOR-TRANSDUCER PROTEIN BLAR"/>
    <property type="match status" value="1"/>
</dbReference>
<dbReference type="InterPro" id="IPR037682">
    <property type="entry name" value="TonB_C"/>
</dbReference>
<dbReference type="SUPFAM" id="SSF74653">
    <property type="entry name" value="TolA/TonB C-terminal domain"/>
    <property type="match status" value="2"/>
</dbReference>
<feature type="transmembrane region" description="Helical" evidence="1">
    <location>
        <begin position="274"/>
        <end position="295"/>
    </location>
</feature>
<gene>
    <name evidence="4" type="ORF">ES692_03595</name>
</gene>
<feature type="domain" description="TonB C-terminal" evidence="2">
    <location>
        <begin position="700"/>
        <end position="760"/>
    </location>
</feature>
<feature type="transmembrane region" description="Helical" evidence="1">
    <location>
        <begin position="34"/>
        <end position="51"/>
    </location>
</feature>